<feature type="domain" description="YgjP-like metallopeptidase" evidence="1">
    <location>
        <begin position="50"/>
        <end position="249"/>
    </location>
</feature>
<dbReference type="InterPro" id="IPR053136">
    <property type="entry name" value="UTP_pyrophosphatase-like"/>
</dbReference>
<dbReference type="CDD" id="cd07344">
    <property type="entry name" value="M48_yhfN_like"/>
    <property type="match status" value="1"/>
</dbReference>
<dbReference type="PANTHER" id="PTHR30399">
    <property type="entry name" value="UNCHARACTERIZED PROTEIN YGJP"/>
    <property type="match status" value="1"/>
</dbReference>
<dbReference type="Pfam" id="PF01863">
    <property type="entry name" value="YgjP-like"/>
    <property type="match status" value="1"/>
</dbReference>
<proteinExistence type="predicted"/>
<sequence length="257" mass="28478">MSGFRSLMQALSAQCLATRQAVEPPHMVDLDGRAVEVRLRPSAAARQLSMRLDPRDGAVLLTLPKGATPAQGLAFVCSKADWLRARLAALPPRHLFAPGQRLPLLGVEHRLEHRPEARGGVWAEAGVIHVSGQADFFARRVTDWLKRQARNEITRLAEPMAAALAHSAGARPLRGIAIKDTQTRWGSCSSRGDLAFSWRLVLAPPEVLQYVVAHEVAHLAEMNHSPRFWRLVRKLSPEAPALRAWLKRHGAELHRYG</sequence>
<dbReference type="AlphaFoldDB" id="A0A1J5SGI7"/>
<organism evidence="2">
    <name type="scientific">mine drainage metagenome</name>
    <dbReference type="NCBI Taxonomy" id="410659"/>
    <lineage>
        <taxon>unclassified sequences</taxon>
        <taxon>metagenomes</taxon>
        <taxon>ecological metagenomes</taxon>
    </lineage>
</organism>
<comment type="caution">
    <text evidence="2">The sequence shown here is derived from an EMBL/GenBank/DDBJ whole genome shotgun (WGS) entry which is preliminary data.</text>
</comment>
<gene>
    <name evidence="2" type="ORF">GALL_171650</name>
</gene>
<dbReference type="InterPro" id="IPR002725">
    <property type="entry name" value="YgjP-like_metallopeptidase"/>
</dbReference>
<evidence type="ECO:0000313" key="2">
    <source>
        <dbReference type="EMBL" id="OIR00828.1"/>
    </source>
</evidence>
<dbReference type="Gene3D" id="3.30.2010.10">
    <property type="entry name" value="Metalloproteases ('zincins'), catalytic domain"/>
    <property type="match status" value="1"/>
</dbReference>
<dbReference type="PANTHER" id="PTHR30399:SF1">
    <property type="entry name" value="UTP PYROPHOSPHATASE"/>
    <property type="match status" value="1"/>
</dbReference>
<protein>
    <recommendedName>
        <fullName evidence="1">YgjP-like metallopeptidase domain-containing protein</fullName>
    </recommendedName>
</protein>
<name>A0A1J5SGI7_9ZZZZ</name>
<dbReference type="EMBL" id="MLJW01000091">
    <property type="protein sequence ID" value="OIR00828.1"/>
    <property type="molecule type" value="Genomic_DNA"/>
</dbReference>
<evidence type="ECO:0000259" key="1">
    <source>
        <dbReference type="Pfam" id="PF01863"/>
    </source>
</evidence>
<reference evidence="2" key="1">
    <citation type="submission" date="2016-10" db="EMBL/GenBank/DDBJ databases">
        <title>Sequence of Gallionella enrichment culture.</title>
        <authorList>
            <person name="Poehlein A."/>
            <person name="Muehling M."/>
            <person name="Daniel R."/>
        </authorList>
    </citation>
    <scope>NUCLEOTIDE SEQUENCE</scope>
</reference>
<accession>A0A1J5SGI7</accession>